<evidence type="ECO:0000313" key="2">
    <source>
        <dbReference type="Proteomes" id="UP000198900"/>
    </source>
</evidence>
<sequence>MRGADGYTESMLAMFRLDDFVPAHHPLRPIRLWLNDAPTRMDALFFAYVLERCEGR</sequence>
<gene>
    <name evidence="1" type="ORF">SAMN04487926_1167</name>
</gene>
<organism evidence="1 2">
    <name type="scientific">Paraburkholderia steynii</name>
    <dbReference type="NCBI Taxonomy" id="1245441"/>
    <lineage>
        <taxon>Bacteria</taxon>
        <taxon>Pseudomonadati</taxon>
        <taxon>Pseudomonadota</taxon>
        <taxon>Betaproteobacteria</taxon>
        <taxon>Burkholderiales</taxon>
        <taxon>Burkholderiaceae</taxon>
        <taxon>Paraburkholderia</taxon>
    </lineage>
</organism>
<evidence type="ECO:0000313" key="1">
    <source>
        <dbReference type="EMBL" id="SDI38326.1"/>
    </source>
</evidence>
<keyword evidence="2" id="KW-1185">Reference proteome</keyword>
<dbReference type="Proteomes" id="UP000198900">
    <property type="component" value="Unassembled WGS sequence"/>
</dbReference>
<proteinExistence type="predicted"/>
<accession>A0A7Z7FIY8</accession>
<evidence type="ECO:0008006" key="3">
    <source>
        <dbReference type="Google" id="ProtNLM"/>
    </source>
</evidence>
<reference evidence="1" key="1">
    <citation type="submission" date="2016-10" db="EMBL/GenBank/DDBJ databases">
        <authorList>
            <person name="Varghese N."/>
            <person name="Submissions S."/>
        </authorList>
    </citation>
    <scope>NUCLEOTIDE SEQUENCE [LARGE SCALE GENOMIC DNA]</scope>
    <source>
        <strain evidence="1">YR281</strain>
    </source>
</reference>
<dbReference type="EMBL" id="FNDI01000016">
    <property type="protein sequence ID" value="SDI38326.1"/>
    <property type="molecule type" value="Genomic_DNA"/>
</dbReference>
<dbReference type="AlphaFoldDB" id="A0A7Z7FIY8"/>
<name>A0A7Z7FIY8_9BURK</name>
<comment type="caution">
    <text evidence="1">The sequence shown here is derived from an EMBL/GenBank/DDBJ whole genome shotgun (WGS) entry which is preliminary data.</text>
</comment>
<protein>
    <recommendedName>
        <fullName evidence="3">Transposase</fullName>
    </recommendedName>
</protein>